<dbReference type="Pfam" id="PF03091">
    <property type="entry name" value="CutA1"/>
    <property type="match status" value="1"/>
</dbReference>
<dbReference type="InterPro" id="IPR015867">
    <property type="entry name" value="N-reg_PII/ATP_PRibTrfase_C"/>
</dbReference>
<name>A0A450RY50_9GAMM</name>
<dbReference type="GO" id="GO:0010038">
    <property type="term" value="P:response to metal ion"/>
    <property type="evidence" value="ECO:0007669"/>
    <property type="project" value="InterPro"/>
</dbReference>
<sequence length="109" mass="12596">MSPFLLLHVSVPDRELAQAMARELVERRLAASVHVTGPAETVYWWQNEIRHGNEWSCRFRTHELLKDRVVDVIEAMHPFDVPEIFSQEIHPATPEYEAWLMQYAAGSGP</sequence>
<dbReference type="PANTHER" id="PTHR23419:SF8">
    <property type="entry name" value="FI09726P"/>
    <property type="match status" value="1"/>
</dbReference>
<dbReference type="PANTHER" id="PTHR23419">
    <property type="entry name" value="DIVALENT CATION TOLERANCE CUTA-RELATED"/>
    <property type="match status" value="1"/>
</dbReference>
<dbReference type="InterPro" id="IPR004323">
    <property type="entry name" value="Ion_tolerance_CutA"/>
</dbReference>
<dbReference type="Gene3D" id="3.30.70.120">
    <property type="match status" value="1"/>
</dbReference>
<evidence type="ECO:0000313" key="2">
    <source>
        <dbReference type="EMBL" id="VFJ44039.1"/>
    </source>
</evidence>
<gene>
    <name evidence="2" type="ORF">BECKDK2373B_GA0170837_100716</name>
</gene>
<comment type="similarity">
    <text evidence="1">Belongs to the CutA family.</text>
</comment>
<dbReference type="SUPFAM" id="SSF54913">
    <property type="entry name" value="GlnB-like"/>
    <property type="match status" value="1"/>
</dbReference>
<evidence type="ECO:0000256" key="1">
    <source>
        <dbReference type="ARBA" id="ARBA00010169"/>
    </source>
</evidence>
<reference evidence="2" key="1">
    <citation type="submission" date="2019-02" db="EMBL/GenBank/DDBJ databases">
        <authorList>
            <person name="Gruber-Vodicka R. H."/>
            <person name="Seah K. B. B."/>
        </authorList>
    </citation>
    <scope>NUCLEOTIDE SEQUENCE</scope>
    <source>
        <strain evidence="2">BECK_DK47</strain>
    </source>
</reference>
<dbReference type="InterPro" id="IPR011322">
    <property type="entry name" value="N-reg_PII-like_a/b"/>
</dbReference>
<dbReference type="AlphaFoldDB" id="A0A450RY50"/>
<dbReference type="EMBL" id="CAADEX010000007">
    <property type="protein sequence ID" value="VFJ44039.1"/>
    <property type="molecule type" value="Genomic_DNA"/>
</dbReference>
<proteinExistence type="inferred from homology"/>
<dbReference type="GO" id="GO:0005507">
    <property type="term" value="F:copper ion binding"/>
    <property type="evidence" value="ECO:0007669"/>
    <property type="project" value="TreeGrafter"/>
</dbReference>
<protein>
    <submittedName>
        <fullName evidence="2">Divalent cation tolerance protein</fullName>
    </submittedName>
</protein>
<organism evidence="2">
    <name type="scientific">Candidatus Kentrum sp. DK</name>
    <dbReference type="NCBI Taxonomy" id="2126562"/>
    <lineage>
        <taxon>Bacteria</taxon>
        <taxon>Pseudomonadati</taxon>
        <taxon>Pseudomonadota</taxon>
        <taxon>Gammaproteobacteria</taxon>
        <taxon>Candidatus Kentrum</taxon>
    </lineage>
</organism>
<accession>A0A450RY50</accession>